<protein>
    <recommendedName>
        <fullName evidence="6">DUF1440 domain-containing protein</fullName>
    </recommendedName>
</protein>
<organism evidence="2 5">
    <name type="scientific">Staphylococcus devriesei</name>
    <dbReference type="NCBI Taxonomy" id="586733"/>
    <lineage>
        <taxon>Bacteria</taxon>
        <taxon>Bacillati</taxon>
        <taxon>Bacillota</taxon>
        <taxon>Bacilli</taxon>
        <taxon>Bacillales</taxon>
        <taxon>Staphylococcaceae</taxon>
        <taxon>Staphylococcus</taxon>
    </lineage>
</organism>
<dbReference type="Pfam" id="PF20587">
    <property type="entry name" value="DUF6789"/>
    <property type="match status" value="1"/>
</dbReference>
<reference evidence="3" key="2">
    <citation type="submission" date="2018-03" db="EMBL/GenBank/DDBJ databases">
        <authorList>
            <person name="Naushad S."/>
        </authorList>
    </citation>
    <scope>NUCLEOTIDE SEQUENCE</scope>
    <source>
        <strain evidence="3">SNUC 1409</strain>
    </source>
</reference>
<evidence type="ECO:0000313" key="3">
    <source>
        <dbReference type="EMBL" id="PTF12556.1"/>
    </source>
</evidence>
<evidence type="ECO:0000313" key="5">
    <source>
        <dbReference type="Proteomes" id="UP000242547"/>
    </source>
</evidence>
<dbReference type="Proteomes" id="UP000242088">
    <property type="component" value="Unassembled WGS sequence"/>
</dbReference>
<keyword evidence="1" id="KW-0472">Membrane</keyword>
<reference evidence="2" key="3">
    <citation type="submission" date="2018-03" db="EMBL/GenBank/DDBJ databases">
        <authorList>
            <person name="Keele B.F."/>
        </authorList>
    </citation>
    <scope>NUCLEOTIDE SEQUENCE</scope>
    <source>
        <strain evidence="2">SNUC 761</strain>
    </source>
</reference>
<feature type="transmembrane region" description="Helical" evidence="1">
    <location>
        <begin position="120"/>
        <end position="139"/>
    </location>
</feature>
<dbReference type="Proteomes" id="UP000242547">
    <property type="component" value="Unassembled WGS sequence"/>
</dbReference>
<proteinExistence type="predicted"/>
<keyword evidence="1" id="KW-1133">Transmembrane helix</keyword>
<dbReference type="AlphaFoldDB" id="A0A2T4KTD2"/>
<feature type="transmembrane region" description="Helical" evidence="1">
    <location>
        <begin position="92"/>
        <end position="114"/>
    </location>
</feature>
<feature type="transmembrane region" description="Helical" evidence="1">
    <location>
        <begin position="52"/>
        <end position="80"/>
    </location>
</feature>
<gene>
    <name evidence="2" type="ORF">BUY44_06830</name>
    <name evidence="3" type="ORF">BUY47_11440</name>
</gene>
<evidence type="ECO:0008006" key="6">
    <source>
        <dbReference type="Google" id="ProtNLM"/>
    </source>
</evidence>
<accession>A0A2T4KTD2</accession>
<reference evidence="4 5" key="1">
    <citation type="journal article" date="2016" name="Front. Microbiol.">
        <title>Comprehensive Phylogenetic Analysis of Bovine Non-aureus Staphylococci Species Based on Whole-Genome Sequencing.</title>
        <authorList>
            <person name="Naushad S."/>
            <person name="Barkema H.W."/>
            <person name="Luby C."/>
            <person name="Condas L.A."/>
            <person name="Nobrega D.B."/>
            <person name="Carson D.A."/>
            <person name="De Buck J."/>
        </authorList>
    </citation>
    <scope>NUCLEOTIDE SEQUENCE [LARGE SCALE GENOMIC DNA]</scope>
    <source>
        <strain evidence="3 4">SNUC 1409</strain>
        <strain evidence="2 5">SNUC 761</strain>
    </source>
</reference>
<evidence type="ECO:0000313" key="4">
    <source>
        <dbReference type="Proteomes" id="UP000242088"/>
    </source>
</evidence>
<dbReference type="EMBL" id="PYZI01000021">
    <property type="protein sequence ID" value="PTF12556.1"/>
    <property type="molecule type" value="Genomic_DNA"/>
</dbReference>
<sequence length="148" mass="16383">MTIKRFIKGFFGGIIASIIMVIIMMIANIMNISSAPDLPPKAVIKTLIGDNIPSLIITILAMIAHMLYGGLFGGIITIIFKKVKIFHGLLSGFVLWLIMQIVVFPFIGWGIFALNITFKIAVFTLVLHLVYGLTLVLLVDRKPNINKE</sequence>
<name>A0A2T4KTD2_9STAP</name>
<dbReference type="RefSeq" id="WP_031868027.1">
    <property type="nucleotide sequence ID" value="NZ_PYZI01000021.1"/>
</dbReference>
<evidence type="ECO:0000313" key="2">
    <source>
        <dbReference type="EMBL" id="PTE73232.1"/>
    </source>
</evidence>
<feature type="transmembrane region" description="Helical" evidence="1">
    <location>
        <begin position="9"/>
        <end position="32"/>
    </location>
</feature>
<dbReference type="InterPro" id="IPR046739">
    <property type="entry name" value="DUF6789"/>
</dbReference>
<comment type="caution">
    <text evidence="2">The sequence shown here is derived from an EMBL/GenBank/DDBJ whole genome shotgun (WGS) entry which is preliminary data.</text>
</comment>
<evidence type="ECO:0000256" key="1">
    <source>
        <dbReference type="SAM" id="Phobius"/>
    </source>
</evidence>
<dbReference type="EMBL" id="PYZL01000039">
    <property type="protein sequence ID" value="PTE73232.1"/>
    <property type="molecule type" value="Genomic_DNA"/>
</dbReference>
<keyword evidence="1" id="KW-0812">Transmembrane</keyword>
<keyword evidence="4" id="KW-1185">Reference proteome</keyword>